<gene>
    <name evidence="1" type="ORF">C7I85_22705</name>
</gene>
<sequence>MFDGMTKGMFTGKRLDQIFGDVDIDSLMRRMKCERCGDLSSDLDVTTFVPTGREAVGLKIRRLVRIEFKRVPVWKEQ</sequence>
<evidence type="ECO:0000313" key="2">
    <source>
        <dbReference type="Proteomes" id="UP000240653"/>
    </source>
</evidence>
<name>A0A2P7S4J1_9HYPH</name>
<protein>
    <submittedName>
        <fullName evidence="1">Uncharacterized protein</fullName>
    </submittedName>
</protein>
<keyword evidence="2" id="KW-1185">Reference proteome</keyword>
<reference evidence="1 2" key="1">
    <citation type="submission" date="2018-03" db="EMBL/GenBank/DDBJ databases">
        <title>The draft genome of Mesorhizobium soli JCM 19897.</title>
        <authorList>
            <person name="Li L."/>
            <person name="Liu L."/>
            <person name="Liang L."/>
            <person name="Wang T."/>
            <person name="Zhang X."/>
        </authorList>
    </citation>
    <scope>NUCLEOTIDE SEQUENCE [LARGE SCALE GENOMIC DNA]</scope>
    <source>
        <strain evidence="1 2">JCM 19897</strain>
    </source>
</reference>
<dbReference type="OrthoDB" id="8374127at2"/>
<dbReference type="Proteomes" id="UP000240653">
    <property type="component" value="Unassembled WGS sequence"/>
</dbReference>
<organism evidence="1 2">
    <name type="scientific">Pseudaminobacter soli</name>
    <name type="common">ex Li et al. 2025</name>
    <dbReference type="NCBI Taxonomy" id="1295366"/>
    <lineage>
        <taxon>Bacteria</taxon>
        <taxon>Pseudomonadati</taxon>
        <taxon>Pseudomonadota</taxon>
        <taxon>Alphaproteobacteria</taxon>
        <taxon>Hyphomicrobiales</taxon>
        <taxon>Phyllobacteriaceae</taxon>
        <taxon>Pseudaminobacter</taxon>
    </lineage>
</organism>
<dbReference type="EMBL" id="PXYL01000014">
    <property type="protein sequence ID" value="PSJ57398.1"/>
    <property type="molecule type" value="Genomic_DNA"/>
</dbReference>
<dbReference type="AlphaFoldDB" id="A0A2P7S4J1"/>
<comment type="caution">
    <text evidence="1">The sequence shown here is derived from an EMBL/GenBank/DDBJ whole genome shotgun (WGS) entry which is preliminary data.</text>
</comment>
<proteinExistence type="predicted"/>
<dbReference type="RefSeq" id="WP_146148919.1">
    <property type="nucleotide sequence ID" value="NZ_PXYL01000014.1"/>
</dbReference>
<accession>A0A2P7S4J1</accession>
<evidence type="ECO:0000313" key="1">
    <source>
        <dbReference type="EMBL" id="PSJ57398.1"/>
    </source>
</evidence>